<dbReference type="OrthoDB" id="289162at2759"/>
<dbReference type="Proteomes" id="UP000030765">
    <property type="component" value="Unassembled WGS sequence"/>
</dbReference>
<dbReference type="EMBL" id="KE525091">
    <property type="protein sequence ID" value="KFB41360.1"/>
    <property type="molecule type" value="Genomic_DNA"/>
</dbReference>
<dbReference type="GO" id="GO:0033588">
    <property type="term" value="C:elongator holoenzyme complex"/>
    <property type="evidence" value="ECO:0007669"/>
    <property type="project" value="InterPro"/>
</dbReference>
<evidence type="ECO:0000313" key="12">
    <source>
        <dbReference type="Proteomes" id="UP000030765"/>
    </source>
</evidence>
<reference evidence="11" key="2">
    <citation type="submission" date="2020-05" db="UniProtKB">
        <authorList>
            <consortium name="EnsemblMetazoa"/>
        </authorList>
    </citation>
    <scope>IDENTIFICATION</scope>
</reference>
<dbReference type="GO" id="GO:0005737">
    <property type="term" value="C:cytoplasm"/>
    <property type="evidence" value="ECO:0007669"/>
    <property type="project" value="UniProtKB-SubCell"/>
</dbReference>
<evidence type="ECO:0000256" key="1">
    <source>
        <dbReference type="ARBA" id="ARBA00004123"/>
    </source>
</evidence>
<evidence type="ECO:0000256" key="4">
    <source>
        <dbReference type="ARBA" id="ARBA00007573"/>
    </source>
</evidence>
<dbReference type="GO" id="GO:0008023">
    <property type="term" value="C:transcription elongation factor complex"/>
    <property type="evidence" value="ECO:0007669"/>
    <property type="project" value="TreeGrafter"/>
</dbReference>
<keyword evidence="8" id="KW-0539">Nucleus</keyword>
<evidence type="ECO:0000256" key="3">
    <source>
        <dbReference type="ARBA" id="ARBA00005043"/>
    </source>
</evidence>
<name>A0A084VTR6_ANOSI</name>
<dbReference type="Pfam" id="PF05625">
    <property type="entry name" value="PAXNEB"/>
    <property type="match status" value="1"/>
</dbReference>
<proteinExistence type="inferred from homology"/>
<dbReference type="VEuPathDB" id="VectorBase:ASIS003328"/>
<keyword evidence="6" id="KW-0963">Cytoplasm</keyword>
<comment type="pathway">
    <text evidence="3">tRNA modification; 5-methoxycarbonylmethyl-2-thiouridine-tRNA biosynthesis.</text>
</comment>
<dbReference type="CDD" id="cd19494">
    <property type="entry name" value="Elp4"/>
    <property type="match status" value="1"/>
</dbReference>
<dbReference type="PANTHER" id="PTHR12896:SF1">
    <property type="entry name" value="ELONGATOR COMPLEX PROTEIN 4"/>
    <property type="match status" value="1"/>
</dbReference>
<gene>
    <name evidence="10" type="ORF">ZHAS_00008940</name>
</gene>
<accession>A0A084VTR6</accession>
<evidence type="ECO:0000256" key="8">
    <source>
        <dbReference type="ARBA" id="ARBA00023242"/>
    </source>
</evidence>
<comment type="subcellular location">
    <subcellularLocation>
        <location evidence="2">Cytoplasm</location>
    </subcellularLocation>
    <subcellularLocation>
        <location evidence="1">Nucleus</location>
    </subcellularLocation>
</comment>
<comment type="similarity">
    <text evidence="4">Belongs to the ELP4 family.</text>
</comment>
<evidence type="ECO:0000313" key="10">
    <source>
        <dbReference type="EMBL" id="KFB41360.1"/>
    </source>
</evidence>
<dbReference type="PANTHER" id="PTHR12896">
    <property type="entry name" value="PAX6 NEIGHBOR PROTEIN PAXNEB"/>
    <property type="match status" value="1"/>
</dbReference>
<dbReference type="GO" id="GO:0002098">
    <property type="term" value="P:tRNA wobble uridine modification"/>
    <property type="evidence" value="ECO:0007669"/>
    <property type="project" value="InterPro"/>
</dbReference>
<dbReference type="EMBL" id="ATLV01016453">
    <property type="status" value="NOT_ANNOTATED_CDS"/>
    <property type="molecule type" value="Genomic_DNA"/>
</dbReference>
<dbReference type="STRING" id="74873.A0A084VTR6"/>
<dbReference type="Gene3D" id="3.40.50.300">
    <property type="entry name" value="P-loop containing nucleotide triphosphate hydrolases"/>
    <property type="match status" value="1"/>
</dbReference>
<evidence type="ECO:0000256" key="6">
    <source>
        <dbReference type="ARBA" id="ARBA00022490"/>
    </source>
</evidence>
<dbReference type="InterPro" id="IPR027417">
    <property type="entry name" value="P-loop_NTPase"/>
</dbReference>
<dbReference type="EnsemblMetazoa" id="ASIC008940-RA">
    <property type="protein sequence ID" value="ASIC008940-PA"/>
    <property type="gene ID" value="ASIC008940"/>
</dbReference>
<protein>
    <recommendedName>
        <fullName evidence="5">Elongator complex protein 4</fullName>
    </recommendedName>
</protein>
<organism evidence="11 12">
    <name type="scientific">Anopheles sinensis</name>
    <name type="common">Mosquito</name>
    <dbReference type="NCBI Taxonomy" id="74873"/>
    <lineage>
        <taxon>Eukaryota</taxon>
        <taxon>Metazoa</taxon>
        <taxon>Ecdysozoa</taxon>
        <taxon>Arthropoda</taxon>
        <taxon>Hexapoda</taxon>
        <taxon>Insecta</taxon>
        <taxon>Pterygota</taxon>
        <taxon>Neoptera</taxon>
        <taxon>Endopterygota</taxon>
        <taxon>Diptera</taxon>
        <taxon>Nematocera</taxon>
        <taxon>Culicoidea</taxon>
        <taxon>Culicidae</taxon>
        <taxon>Anophelinae</taxon>
        <taxon>Anopheles</taxon>
    </lineage>
</organism>
<feature type="compositionally biased region" description="Gly residues" evidence="9">
    <location>
        <begin position="358"/>
        <end position="367"/>
    </location>
</feature>
<keyword evidence="7" id="KW-0819">tRNA processing</keyword>
<dbReference type="InterPro" id="IPR008728">
    <property type="entry name" value="Elongator_complex_protein_4"/>
</dbReference>
<evidence type="ECO:0000313" key="11">
    <source>
        <dbReference type="EnsemblMetazoa" id="ASIC008940-PA"/>
    </source>
</evidence>
<dbReference type="VEuPathDB" id="VectorBase:ASIC008940"/>
<evidence type="ECO:0000256" key="7">
    <source>
        <dbReference type="ARBA" id="ARBA00022694"/>
    </source>
</evidence>
<sequence length="367" mass="40636">MSGFVKRRRGLNIKGSRLSLHSGQPVVSSGNPSLDHVFGGGFPIGSIIGMEEDKYGNYSKILAKYFLAEGIVNNHALVLGTLEEDPSQLLQKLPKAVEEKPNASKSSTQTPEDMRIAFRYNQLAPVDSEQKSSTTLGHYFDLTKAMGSTVLEAQDITQWRGGSGEKEELNFPGFRNAHYASLLTCIHRKASEQLFDSSTDTGSKNLLRICLNSIGSPLWYDETFSQDLLRFLGILKAIVRNTLSVCLISMPFHLFHHLDDSTLCKKLTNLFDYSFGLEAFSGKIEEQANPAFKEYHGLLSISKISPFNTLSTFTPETRDLAFKLKRSKFVIEKLHLPPDIADDDGRTPKSVPTMSCSAGGGNNKLDF</sequence>
<dbReference type="AlphaFoldDB" id="A0A084VTR6"/>
<dbReference type="OMA" id="NTTMWDD"/>
<evidence type="ECO:0000256" key="2">
    <source>
        <dbReference type="ARBA" id="ARBA00004496"/>
    </source>
</evidence>
<keyword evidence="12" id="KW-1185">Reference proteome</keyword>
<feature type="region of interest" description="Disordered" evidence="9">
    <location>
        <begin position="341"/>
        <end position="367"/>
    </location>
</feature>
<evidence type="ECO:0000256" key="9">
    <source>
        <dbReference type="SAM" id="MobiDB-lite"/>
    </source>
</evidence>
<evidence type="ECO:0000256" key="5">
    <source>
        <dbReference type="ARBA" id="ARBA00020265"/>
    </source>
</evidence>
<reference evidence="10 12" key="1">
    <citation type="journal article" date="2014" name="BMC Genomics">
        <title>Genome sequence of Anopheles sinensis provides insight into genetics basis of mosquito competence for malaria parasites.</title>
        <authorList>
            <person name="Zhou D."/>
            <person name="Zhang D."/>
            <person name="Ding G."/>
            <person name="Shi L."/>
            <person name="Hou Q."/>
            <person name="Ye Y."/>
            <person name="Xu Y."/>
            <person name="Zhou H."/>
            <person name="Xiong C."/>
            <person name="Li S."/>
            <person name="Yu J."/>
            <person name="Hong S."/>
            <person name="Yu X."/>
            <person name="Zou P."/>
            <person name="Chen C."/>
            <person name="Chang X."/>
            <person name="Wang W."/>
            <person name="Lv Y."/>
            <person name="Sun Y."/>
            <person name="Ma L."/>
            <person name="Shen B."/>
            <person name="Zhu C."/>
        </authorList>
    </citation>
    <scope>NUCLEOTIDE SEQUENCE [LARGE SCALE GENOMIC DNA]</scope>
</reference>
<dbReference type="UniPathway" id="UPA00988"/>